<proteinExistence type="predicted"/>
<dbReference type="EMBL" id="JAINUG010000135">
    <property type="protein sequence ID" value="KAJ8393685.1"/>
    <property type="molecule type" value="Genomic_DNA"/>
</dbReference>
<sequence>MQQGPHYRIQDTVSGPFDTCVVRRHGERRRLRRDRKASSILCGRAAGLIKSPLVSGRRLSALPVTIPPLFCGLTSAPPARGCQLIYLCS</sequence>
<comment type="caution">
    <text evidence="1">The sequence shown here is derived from an EMBL/GenBank/DDBJ whole genome shotgun (WGS) entry which is preliminary data.</text>
</comment>
<evidence type="ECO:0000313" key="1">
    <source>
        <dbReference type="EMBL" id="KAJ8393685.1"/>
    </source>
</evidence>
<organism evidence="1 2">
    <name type="scientific">Aldrovandia affinis</name>
    <dbReference type="NCBI Taxonomy" id="143900"/>
    <lineage>
        <taxon>Eukaryota</taxon>
        <taxon>Metazoa</taxon>
        <taxon>Chordata</taxon>
        <taxon>Craniata</taxon>
        <taxon>Vertebrata</taxon>
        <taxon>Euteleostomi</taxon>
        <taxon>Actinopterygii</taxon>
        <taxon>Neopterygii</taxon>
        <taxon>Teleostei</taxon>
        <taxon>Notacanthiformes</taxon>
        <taxon>Halosauridae</taxon>
        <taxon>Aldrovandia</taxon>
    </lineage>
</organism>
<protein>
    <submittedName>
        <fullName evidence="1">Uncharacterized protein</fullName>
    </submittedName>
</protein>
<accession>A0AAD7S0F3</accession>
<dbReference type="AlphaFoldDB" id="A0AAD7S0F3"/>
<gene>
    <name evidence="1" type="ORF">AAFF_G00059040</name>
</gene>
<reference evidence="1" key="1">
    <citation type="journal article" date="2023" name="Science">
        <title>Genome structures resolve the early diversification of teleost fishes.</title>
        <authorList>
            <person name="Parey E."/>
            <person name="Louis A."/>
            <person name="Montfort J."/>
            <person name="Bouchez O."/>
            <person name="Roques C."/>
            <person name="Iampietro C."/>
            <person name="Lluch J."/>
            <person name="Castinel A."/>
            <person name="Donnadieu C."/>
            <person name="Desvignes T."/>
            <person name="Floi Bucao C."/>
            <person name="Jouanno E."/>
            <person name="Wen M."/>
            <person name="Mejri S."/>
            <person name="Dirks R."/>
            <person name="Jansen H."/>
            <person name="Henkel C."/>
            <person name="Chen W.J."/>
            <person name="Zahm M."/>
            <person name="Cabau C."/>
            <person name="Klopp C."/>
            <person name="Thompson A.W."/>
            <person name="Robinson-Rechavi M."/>
            <person name="Braasch I."/>
            <person name="Lecointre G."/>
            <person name="Bobe J."/>
            <person name="Postlethwait J.H."/>
            <person name="Berthelot C."/>
            <person name="Roest Crollius H."/>
            <person name="Guiguen Y."/>
        </authorList>
    </citation>
    <scope>NUCLEOTIDE SEQUENCE</scope>
    <source>
        <strain evidence="1">NC1722</strain>
    </source>
</reference>
<keyword evidence="2" id="KW-1185">Reference proteome</keyword>
<evidence type="ECO:0000313" key="2">
    <source>
        <dbReference type="Proteomes" id="UP001221898"/>
    </source>
</evidence>
<dbReference type="Proteomes" id="UP001221898">
    <property type="component" value="Unassembled WGS sequence"/>
</dbReference>
<name>A0AAD7S0F3_9TELE</name>